<comment type="similarity">
    <text evidence="1 2">Belongs to the UPF0301 (AlgH) family.</text>
</comment>
<dbReference type="STRING" id="1132855.GCA_000384255_02235"/>
<gene>
    <name evidence="3" type="ORF">DCW48_07265</name>
</gene>
<dbReference type="GO" id="GO:0005829">
    <property type="term" value="C:cytosol"/>
    <property type="evidence" value="ECO:0007669"/>
    <property type="project" value="TreeGrafter"/>
</dbReference>
<dbReference type="Gene3D" id="3.40.1740.10">
    <property type="entry name" value="VC0467-like"/>
    <property type="match status" value="1"/>
</dbReference>
<name>A0A351RBE5_9PROT</name>
<evidence type="ECO:0000313" key="4">
    <source>
        <dbReference type="Proteomes" id="UP000264313"/>
    </source>
</evidence>
<evidence type="ECO:0000256" key="2">
    <source>
        <dbReference type="HAMAP-Rule" id="MF_00758"/>
    </source>
</evidence>
<dbReference type="AlphaFoldDB" id="A0A351RBE5"/>
<protein>
    <recommendedName>
        <fullName evidence="2">UPF0301 protein DCW48_07265</fullName>
    </recommendedName>
</protein>
<dbReference type="PANTHER" id="PTHR30327:SF1">
    <property type="entry name" value="UPF0301 PROTEIN YQGE"/>
    <property type="match status" value="1"/>
</dbReference>
<dbReference type="EMBL" id="DNAA01000177">
    <property type="protein sequence ID" value="HBA09366.1"/>
    <property type="molecule type" value="Genomic_DNA"/>
</dbReference>
<proteinExistence type="inferred from homology"/>
<reference evidence="3 4" key="1">
    <citation type="journal article" date="2018" name="Nat. Biotechnol.">
        <title>A standardized bacterial taxonomy based on genome phylogeny substantially revises the tree of life.</title>
        <authorList>
            <person name="Parks D.H."/>
            <person name="Chuvochina M."/>
            <person name="Waite D.W."/>
            <person name="Rinke C."/>
            <person name="Skarshewski A."/>
            <person name="Chaumeil P.A."/>
            <person name="Hugenholtz P."/>
        </authorList>
    </citation>
    <scope>NUCLEOTIDE SEQUENCE [LARGE SCALE GENOMIC DNA]</scope>
    <source>
        <strain evidence="3">UBA9958</strain>
    </source>
</reference>
<evidence type="ECO:0000256" key="1">
    <source>
        <dbReference type="ARBA" id="ARBA00009600"/>
    </source>
</evidence>
<dbReference type="Proteomes" id="UP000264313">
    <property type="component" value="Unassembled WGS sequence"/>
</dbReference>
<dbReference type="Pfam" id="PF02622">
    <property type="entry name" value="DUF179"/>
    <property type="match status" value="1"/>
</dbReference>
<dbReference type="HAMAP" id="MF_00758">
    <property type="entry name" value="UPF0301"/>
    <property type="match status" value="1"/>
</dbReference>
<organism evidence="3 4">
    <name type="scientific">Methylotenera mobilis</name>
    <dbReference type="NCBI Taxonomy" id="359408"/>
    <lineage>
        <taxon>Bacteria</taxon>
        <taxon>Pseudomonadati</taxon>
        <taxon>Pseudomonadota</taxon>
        <taxon>Betaproteobacteria</taxon>
        <taxon>Nitrosomonadales</taxon>
        <taxon>Methylophilaceae</taxon>
        <taxon>Methylotenera</taxon>
    </lineage>
</organism>
<dbReference type="PANTHER" id="PTHR30327">
    <property type="entry name" value="UNCHARACTERIZED PROTEIN YQGE"/>
    <property type="match status" value="1"/>
</dbReference>
<dbReference type="InterPro" id="IPR003774">
    <property type="entry name" value="AlgH-like"/>
</dbReference>
<evidence type="ECO:0000313" key="3">
    <source>
        <dbReference type="EMBL" id="HBA09366.1"/>
    </source>
</evidence>
<sequence>MSIDNMNLTGHFLIAMPNLTDPYFAKSVTFICTHNQDGAMGIVINRPTDMSYETLFEKINIKLEDTAIANDPVLYGGPVQPERGFVLHEPFGDWDSSITINDKTSLTTSKDILEAVAVGAGPKKLIFSLGYAGWTPNQLEQEIVQNSWLSVQAKDIETLNKILFDTPHEEQLNAAISLLGFDPAMLSDVAGHA</sequence>
<comment type="caution">
    <text evidence="3">The sequence shown here is derived from an EMBL/GenBank/DDBJ whole genome shotgun (WGS) entry which is preliminary data.</text>
</comment>
<dbReference type="SUPFAM" id="SSF143456">
    <property type="entry name" value="VC0467-like"/>
    <property type="match status" value="1"/>
</dbReference>
<dbReference type="NCBIfam" id="NF001266">
    <property type="entry name" value="PRK00228.1-1"/>
    <property type="match status" value="1"/>
</dbReference>
<accession>A0A351RBE5</accession>